<dbReference type="STRING" id="1174501.SAMN05216192_1673"/>
<protein>
    <recommendedName>
        <fullName evidence="4">DUF3934 domain-containing protein</fullName>
    </recommendedName>
</protein>
<evidence type="ECO:0000313" key="2">
    <source>
        <dbReference type="EMBL" id="SDL01893.1"/>
    </source>
</evidence>
<name>A0A1G9GNP6_9BACL</name>
<accession>A0A1G9GNP6</accession>
<gene>
    <name evidence="2" type="ORF">SAMN05216192_1673</name>
</gene>
<dbReference type="EMBL" id="FNDX01000067">
    <property type="protein sequence ID" value="SDL01893.1"/>
    <property type="molecule type" value="Genomic_DNA"/>
</dbReference>
<keyword evidence="3" id="KW-1185">Reference proteome</keyword>
<proteinExistence type="predicted"/>
<sequence length="56" mass="5552">MAKSKGGGTGRGTGSKGWTRWNKTAKPVKPKKGPAGSQGPKGAVKAGSDNKKGGSK</sequence>
<reference evidence="3" key="1">
    <citation type="submission" date="2016-10" db="EMBL/GenBank/DDBJ databases">
        <authorList>
            <person name="Varghese N."/>
            <person name="Submissions S."/>
        </authorList>
    </citation>
    <scope>NUCLEOTIDE SEQUENCE [LARGE SCALE GENOMIC DNA]</scope>
    <source>
        <strain evidence="3">CGMCC 1.11012</strain>
    </source>
</reference>
<dbReference type="Proteomes" id="UP000199050">
    <property type="component" value="Unassembled WGS sequence"/>
</dbReference>
<feature type="region of interest" description="Disordered" evidence="1">
    <location>
        <begin position="1"/>
        <end position="56"/>
    </location>
</feature>
<feature type="compositionally biased region" description="Gly residues" evidence="1">
    <location>
        <begin position="1"/>
        <end position="15"/>
    </location>
</feature>
<evidence type="ECO:0000256" key="1">
    <source>
        <dbReference type="SAM" id="MobiDB-lite"/>
    </source>
</evidence>
<feature type="compositionally biased region" description="Low complexity" evidence="1">
    <location>
        <begin position="16"/>
        <end position="25"/>
    </location>
</feature>
<dbReference type="AlphaFoldDB" id="A0A1G9GNP6"/>
<evidence type="ECO:0000313" key="3">
    <source>
        <dbReference type="Proteomes" id="UP000199050"/>
    </source>
</evidence>
<evidence type="ECO:0008006" key="4">
    <source>
        <dbReference type="Google" id="ProtNLM"/>
    </source>
</evidence>
<organism evidence="2 3">
    <name type="scientific">Paenibacillus typhae</name>
    <dbReference type="NCBI Taxonomy" id="1174501"/>
    <lineage>
        <taxon>Bacteria</taxon>
        <taxon>Bacillati</taxon>
        <taxon>Bacillota</taxon>
        <taxon>Bacilli</taxon>
        <taxon>Bacillales</taxon>
        <taxon>Paenibacillaceae</taxon>
        <taxon>Paenibacillus</taxon>
    </lineage>
</organism>